<dbReference type="SUPFAM" id="SSF53223">
    <property type="entry name" value="Aminoacid dehydrogenase-like, N-terminal domain"/>
    <property type="match status" value="1"/>
</dbReference>
<evidence type="ECO:0000259" key="2">
    <source>
        <dbReference type="Pfam" id="PF00390"/>
    </source>
</evidence>
<dbReference type="Proteomes" id="UP000464658">
    <property type="component" value="Chromosome"/>
</dbReference>
<reference evidence="3 4" key="1">
    <citation type="submission" date="2019-12" db="EMBL/GenBank/DDBJ databases">
        <title>Full genome sequence of a Bacillus safensis strain isolated from commercially available natto in Indonesia.</title>
        <authorList>
            <person name="Yoshida M."/>
            <person name="Uomi M."/>
            <person name="Waturangi D."/>
            <person name="Ekaputri J.J."/>
            <person name="Setiamarga D.H.E."/>
        </authorList>
    </citation>
    <scope>NUCLEOTIDE SEQUENCE [LARGE SCALE GENOMIC DNA]</scope>
    <source>
        <strain evidence="3 4">IDN1</strain>
    </source>
</reference>
<dbReference type="Gene3D" id="3.40.50.10380">
    <property type="entry name" value="Malic enzyme, N-terminal domain"/>
    <property type="match status" value="1"/>
</dbReference>
<feature type="domain" description="Malic enzyme N-terminal" evidence="2">
    <location>
        <begin position="4"/>
        <end position="48"/>
    </location>
</feature>
<evidence type="ECO:0000313" key="4">
    <source>
        <dbReference type="Proteomes" id="UP000464658"/>
    </source>
</evidence>
<dbReference type="GO" id="GO:0016616">
    <property type="term" value="F:oxidoreductase activity, acting on the CH-OH group of donors, NAD or NADP as acceptor"/>
    <property type="evidence" value="ECO:0007669"/>
    <property type="project" value="InterPro"/>
</dbReference>
<evidence type="ECO:0000313" key="3">
    <source>
        <dbReference type="EMBL" id="BBP91501.1"/>
    </source>
</evidence>
<organism evidence="3 4">
    <name type="scientific">Bacillus safensis</name>
    <dbReference type="NCBI Taxonomy" id="561879"/>
    <lineage>
        <taxon>Bacteria</taxon>
        <taxon>Bacillati</taxon>
        <taxon>Bacillota</taxon>
        <taxon>Bacilli</taxon>
        <taxon>Bacillales</taxon>
        <taxon>Bacillaceae</taxon>
        <taxon>Bacillus</taxon>
    </lineage>
</organism>
<dbReference type="InterPro" id="IPR046346">
    <property type="entry name" value="Aminoacid_DH-like_N_sf"/>
</dbReference>
<keyword evidence="1" id="KW-0560">Oxidoreductase</keyword>
<accession>A0A5S9MEX1</accession>
<gene>
    <name evidence="3" type="ORF">BsIDN1_51190</name>
</gene>
<dbReference type="GO" id="GO:0004470">
    <property type="term" value="F:malic enzyme activity"/>
    <property type="evidence" value="ECO:0007669"/>
    <property type="project" value="InterPro"/>
</dbReference>
<evidence type="ECO:0000256" key="1">
    <source>
        <dbReference type="ARBA" id="ARBA00023002"/>
    </source>
</evidence>
<dbReference type="InterPro" id="IPR051674">
    <property type="entry name" value="Malate_Decarboxylase"/>
</dbReference>
<dbReference type="InterPro" id="IPR012301">
    <property type="entry name" value="Malic_N_dom"/>
</dbReference>
<dbReference type="Pfam" id="PF00390">
    <property type="entry name" value="malic"/>
    <property type="match status" value="1"/>
</dbReference>
<sequence>MKNAKDLSLAYSPGVAEPCKDIYDDTSKVYDYTMKGNMVAVVTDGSAVF</sequence>
<name>A0A5S9MEX1_BACIA</name>
<protein>
    <recommendedName>
        <fullName evidence="2">Malic enzyme N-terminal domain-containing protein</fullName>
    </recommendedName>
</protein>
<dbReference type="PANTHER" id="PTHR43237">
    <property type="entry name" value="NADP-DEPENDENT MALIC ENZYME"/>
    <property type="match status" value="1"/>
</dbReference>
<dbReference type="PANTHER" id="PTHR43237:SF4">
    <property type="entry name" value="NADP-DEPENDENT MALIC ENZYME"/>
    <property type="match status" value="1"/>
</dbReference>
<dbReference type="EMBL" id="AP021906">
    <property type="protein sequence ID" value="BBP91501.1"/>
    <property type="molecule type" value="Genomic_DNA"/>
</dbReference>
<dbReference type="AlphaFoldDB" id="A0A5S9MEX1"/>
<dbReference type="InterPro" id="IPR037062">
    <property type="entry name" value="Malic_N_dom_sf"/>
</dbReference>
<proteinExistence type="predicted"/>